<keyword evidence="4" id="KW-0833">Ubl conjugation pathway</keyword>
<sequence length="1330" mass="150891">MSLEIMPTSIQGMQYSAKRQYAGHVIHLGTSQNLGRGELDVLVQAYHNQNRYDLIPRRLLTGKFPTKFVNDYVHWYDYNRNCVEFCDKEVPWKHDQSHWRLIPAPGNRWTLGRDVTALIDVNSRSAKAISSILRPLEDQYSIHIIHNETDGSLFVDLAKARLEFAYQSKETSLMSRQYREMSVDANQSIGTLVGLKDKLILRIDQPCHTAITPGRKVLILEGCVSHMKHGEHVNVCIEKGRAAGVDQYDVDARLGRLVLNGNLQSKLFLCYPHAVTSFGIPDPLTGKTGTEEALSILDSAFVRSFDVLTRENVALLGRLAEVTPRRAYYPINKRVMQTVGWSPQLSFMSQHGLFHDSVQSILQQAEKVRFFHPQLYFRPPPLDHANHFLLDRDNLRSSTFRVSGFGAERQCQEHDDTHYAARDRRSSDRRTWAFMGFRQRQEEQYDRKTMESVTVLAKILEAQWPYSVPVIPRHHPDRTSGNTYVRMDAALPAITALFKSWHNNLQFDAHLGAIASHLPTEVNIVPPVESRLSTPDLPSAISSQKQRYLGEDNFFRETIPHFVSESVSVLDYGSICQRPKNAGGSVKKFKLPNLLSRFGNRQLGHLEALQHHESTEVFLKPCYDEATPALLDYVQKCKKNVQKLHSLIMMALFGQNGGNCVANIHDIYQRPRFSPFLLLRRLNHLHRDRTPTIWRKYLIQYGIAVTQLQRAERMLASSGDAITLTNELRNSAYRNWFPNDHPDTLLLEIESGIMVRDVQERIAGQMRDPPAEQSAVMQLNMGEGKSSVIIPMVAAATTNGSQMSSACRFRGRSKSIGLSEAETIHTLFRECMESKGVLLIQPEHILSFKLMGFETAIADKAIISQSLIRSQQFLDEFSRNIVDESDENFDVKFELVYTMLSASVWDIGKETANPTTGFSGTNDSRAFLPLSVRQLDLPDQKHTNALILEYLLQDESSVALMPSTKEASKTDAETLLEMVVKLDPPARVILHVGAQILELDNVGVAERWLGMTVRQRQNTGYRKRRIESFQTSPLATQTDVCLVFLDEAHTRGTDLKLPESYRAAVTLGANLTKDRLVQDQVGSACMRMRKLGKGQSMVFCVPDEINQKISSAFDLRDNDLSVDHILEWSIMDTFKDLRLGIWLWANQGRRYQNQKLLWEKVMTDDSPIISKRHAERFLEEEAQTLETRYKPIFQLAFALEGTHANDQGSVDAIAERLLQLGGVNPESTTFREEQETELSLEVEQEREVQRPPAAKPARHAIHPDVRAFISDGVVKRGSEAFLPAFNSFEETSAAKQYDVSRISRGLLVTEDFARTIVSPGNGYNSDLFQR</sequence>
<gene>
    <name evidence="8" type="ORF">CSAL01_04271</name>
</gene>
<comment type="caution">
    <text evidence="8">The sequence shown here is derived from an EMBL/GenBank/DDBJ whole genome shotgun (WGS) entry which is preliminary data.</text>
</comment>
<evidence type="ECO:0000256" key="1">
    <source>
        <dbReference type="ARBA" id="ARBA00000707"/>
    </source>
</evidence>
<evidence type="ECO:0000256" key="3">
    <source>
        <dbReference type="ARBA" id="ARBA00022670"/>
    </source>
</evidence>
<evidence type="ECO:0000259" key="7">
    <source>
        <dbReference type="Pfam" id="PF12340"/>
    </source>
</evidence>
<evidence type="ECO:0000313" key="9">
    <source>
        <dbReference type="Proteomes" id="UP000070121"/>
    </source>
</evidence>
<reference evidence="8 9" key="1">
    <citation type="submission" date="2014-02" db="EMBL/GenBank/DDBJ databases">
        <title>The genome sequence of Colletotrichum salicis CBS 607.94.</title>
        <authorList>
            <person name="Baroncelli R."/>
            <person name="Thon M.R."/>
        </authorList>
    </citation>
    <scope>NUCLEOTIDE SEQUENCE [LARGE SCALE GENOMIC DNA]</scope>
    <source>
        <strain evidence="8 9">CBS 607.94</strain>
    </source>
</reference>
<dbReference type="GO" id="GO:0004843">
    <property type="term" value="F:cysteine-type deubiquitinase activity"/>
    <property type="evidence" value="ECO:0007669"/>
    <property type="project" value="UniProtKB-EC"/>
</dbReference>
<name>A0A135TD13_9PEZI</name>
<dbReference type="Proteomes" id="UP000070121">
    <property type="component" value="Unassembled WGS sequence"/>
</dbReference>
<keyword evidence="3" id="KW-0645">Protease</keyword>
<dbReference type="PANTHER" id="PTHR13367">
    <property type="entry name" value="UBIQUITIN THIOESTERASE"/>
    <property type="match status" value="1"/>
</dbReference>
<dbReference type="GO" id="GO:0006508">
    <property type="term" value="P:proteolysis"/>
    <property type="evidence" value="ECO:0007669"/>
    <property type="project" value="UniProtKB-KW"/>
</dbReference>
<proteinExistence type="predicted"/>
<dbReference type="PANTHER" id="PTHR13367:SF34">
    <property type="match status" value="1"/>
</dbReference>
<evidence type="ECO:0000313" key="8">
    <source>
        <dbReference type="EMBL" id="KXH46053.1"/>
    </source>
</evidence>
<evidence type="ECO:0000256" key="5">
    <source>
        <dbReference type="ARBA" id="ARBA00022801"/>
    </source>
</evidence>
<feature type="domain" description="DUF3638" evidence="7">
    <location>
        <begin position="812"/>
        <end position="900"/>
    </location>
</feature>
<keyword evidence="6" id="KW-0788">Thiol protease</keyword>
<dbReference type="EC" id="3.4.19.12" evidence="2"/>
<evidence type="ECO:0000256" key="6">
    <source>
        <dbReference type="ARBA" id="ARBA00022807"/>
    </source>
</evidence>
<dbReference type="Pfam" id="PF12340">
    <property type="entry name" value="DUF3638"/>
    <property type="match status" value="2"/>
</dbReference>
<evidence type="ECO:0000256" key="4">
    <source>
        <dbReference type="ARBA" id="ARBA00022786"/>
    </source>
</evidence>
<keyword evidence="5" id="KW-0378">Hydrolase</keyword>
<dbReference type="STRING" id="1209931.A0A135TD13"/>
<accession>A0A135TD13</accession>
<protein>
    <recommendedName>
        <fullName evidence="2">ubiquitinyl hydrolase 1</fullName>
        <ecNumber evidence="2">3.4.19.12</ecNumber>
    </recommendedName>
</protein>
<dbReference type="OrthoDB" id="3182339at2759"/>
<evidence type="ECO:0000256" key="2">
    <source>
        <dbReference type="ARBA" id="ARBA00012759"/>
    </source>
</evidence>
<keyword evidence="9" id="KW-1185">Reference proteome</keyword>
<dbReference type="EMBL" id="JFFI01002021">
    <property type="protein sequence ID" value="KXH46053.1"/>
    <property type="molecule type" value="Genomic_DNA"/>
</dbReference>
<comment type="catalytic activity">
    <reaction evidence="1">
        <text>Thiol-dependent hydrolysis of ester, thioester, amide, peptide and isopeptide bonds formed by the C-terminal Gly of ubiquitin (a 76-residue protein attached to proteins as an intracellular targeting signal).</text>
        <dbReference type="EC" id="3.4.19.12"/>
    </reaction>
</comment>
<feature type="domain" description="DUF3638" evidence="7">
    <location>
        <begin position="734"/>
        <end position="804"/>
    </location>
</feature>
<dbReference type="InterPro" id="IPR022099">
    <property type="entry name" value="DUF3638"/>
</dbReference>
<dbReference type="InterPro" id="IPR051346">
    <property type="entry name" value="OTU_Deubiquitinase"/>
</dbReference>
<organism evidence="8 9">
    <name type="scientific">Colletotrichum salicis</name>
    <dbReference type="NCBI Taxonomy" id="1209931"/>
    <lineage>
        <taxon>Eukaryota</taxon>
        <taxon>Fungi</taxon>
        <taxon>Dikarya</taxon>
        <taxon>Ascomycota</taxon>
        <taxon>Pezizomycotina</taxon>
        <taxon>Sordariomycetes</taxon>
        <taxon>Hypocreomycetidae</taxon>
        <taxon>Glomerellales</taxon>
        <taxon>Glomerellaceae</taxon>
        <taxon>Colletotrichum</taxon>
        <taxon>Colletotrichum acutatum species complex</taxon>
    </lineage>
</organism>